<evidence type="ECO:0000313" key="2">
    <source>
        <dbReference type="EMBL" id="QUS35225.1"/>
    </source>
</evidence>
<gene>
    <name evidence="2" type="ORF">GR316_02400</name>
</gene>
<evidence type="ECO:0000313" key="3">
    <source>
        <dbReference type="Proteomes" id="UP000679284"/>
    </source>
</evidence>
<dbReference type="InterPro" id="IPR009922">
    <property type="entry name" value="DUF1457"/>
</dbReference>
<sequence length="187" mass="20537">MKDRFPMIASIRACWQSLRAGEDLPARSQIDPVLLGTALPHAFLIERSAPGVFRFRLAGRHLTDLMGMELRGMPLTALFVPADRTRLSMLAETLFTDLTVMEMQLSVPGAPPSVAARLVLLPLRPRGGGEMALGGLQMDGTTAIAPCRFALHRHLQEPLHGLQEDAAPFQPAPRPFGPRLAWSRKED</sequence>
<dbReference type="EMBL" id="CP047289">
    <property type="protein sequence ID" value="QUS35225.1"/>
    <property type="molecule type" value="Genomic_DNA"/>
</dbReference>
<dbReference type="RefSeq" id="WP_211784471.1">
    <property type="nucleotide sequence ID" value="NZ_CP047289.1"/>
</dbReference>
<dbReference type="AlphaFoldDB" id="A0A8J8MR71"/>
<proteinExistence type="predicted"/>
<accession>A0A8J8MR71</accession>
<evidence type="ECO:0000256" key="1">
    <source>
        <dbReference type="SAM" id="MobiDB-lite"/>
    </source>
</evidence>
<organism evidence="2 3">
    <name type="scientific">Falsirhodobacter algicola</name>
    <dbReference type="NCBI Taxonomy" id="2692330"/>
    <lineage>
        <taxon>Bacteria</taxon>
        <taxon>Pseudomonadati</taxon>
        <taxon>Pseudomonadota</taxon>
        <taxon>Alphaproteobacteria</taxon>
        <taxon>Rhodobacterales</taxon>
        <taxon>Paracoccaceae</taxon>
        <taxon>Falsirhodobacter</taxon>
    </lineage>
</organism>
<name>A0A8J8MR71_9RHOB</name>
<dbReference type="KEGG" id="fap:GR316_02400"/>
<dbReference type="Pfam" id="PF07310">
    <property type="entry name" value="PAS_5"/>
    <property type="match status" value="1"/>
</dbReference>
<reference evidence="2" key="1">
    <citation type="submission" date="2020-01" db="EMBL/GenBank/DDBJ databases">
        <authorList>
            <person name="Yang Y."/>
            <person name="Kwon Y.M."/>
        </authorList>
    </citation>
    <scope>NUCLEOTIDE SEQUENCE</scope>
    <source>
        <strain evidence="2">PG104</strain>
    </source>
</reference>
<keyword evidence="3" id="KW-1185">Reference proteome</keyword>
<dbReference type="Proteomes" id="UP000679284">
    <property type="component" value="Chromosome"/>
</dbReference>
<protein>
    <submittedName>
        <fullName evidence="2">PAS domain-containing protein</fullName>
    </submittedName>
</protein>
<feature type="region of interest" description="Disordered" evidence="1">
    <location>
        <begin position="164"/>
        <end position="187"/>
    </location>
</feature>